<dbReference type="AlphaFoldDB" id="A0A5J6QGM4"/>
<name>A0A5J6QGM4_9GAMM</name>
<evidence type="ECO:0000256" key="2">
    <source>
        <dbReference type="ARBA" id="ARBA00023002"/>
    </source>
</evidence>
<dbReference type="PANTHER" id="PTHR43639">
    <property type="entry name" value="OXIDOREDUCTASE, SHORT-CHAIN DEHYDROGENASE/REDUCTASE FAMILY (AFU_ORTHOLOGUE AFUA_5G02870)"/>
    <property type="match status" value="1"/>
</dbReference>
<dbReference type="SUPFAM" id="SSF51735">
    <property type="entry name" value="NAD(P)-binding Rossmann-fold domains"/>
    <property type="match status" value="1"/>
</dbReference>
<dbReference type="PANTHER" id="PTHR43639:SF1">
    <property type="entry name" value="SHORT-CHAIN DEHYDROGENASE_REDUCTASE FAMILY PROTEIN"/>
    <property type="match status" value="1"/>
</dbReference>
<dbReference type="NCBIfam" id="NF005559">
    <property type="entry name" value="PRK07231.1"/>
    <property type="match status" value="1"/>
</dbReference>
<dbReference type="SMART" id="SM00822">
    <property type="entry name" value="PKS_KR"/>
    <property type="match status" value="1"/>
</dbReference>
<organism evidence="4 5">
    <name type="scientific">Metapseudomonas lalkuanensis</name>
    <dbReference type="NCBI Taxonomy" id="2604832"/>
    <lineage>
        <taxon>Bacteria</taxon>
        <taxon>Pseudomonadati</taxon>
        <taxon>Pseudomonadota</taxon>
        <taxon>Gammaproteobacteria</taxon>
        <taxon>Pseudomonadales</taxon>
        <taxon>Pseudomonadaceae</taxon>
        <taxon>Metapseudomonas</taxon>
    </lineage>
</organism>
<dbReference type="InterPro" id="IPR002347">
    <property type="entry name" value="SDR_fam"/>
</dbReference>
<dbReference type="KEGG" id="plal:FXN65_06410"/>
<keyword evidence="5" id="KW-1185">Reference proteome</keyword>
<evidence type="ECO:0000313" key="4">
    <source>
        <dbReference type="EMBL" id="QEY61704.1"/>
    </source>
</evidence>
<keyword evidence="2" id="KW-0560">Oxidoreductase</keyword>
<evidence type="ECO:0000313" key="5">
    <source>
        <dbReference type="Proteomes" id="UP000327179"/>
    </source>
</evidence>
<dbReference type="PRINTS" id="PR00080">
    <property type="entry name" value="SDRFAMILY"/>
</dbReference>
<dbReference type="GO" id="GO:0016491">
    <property type="term" value="F:oxidoreductase activity"/>
    <property type="evidence" value="ECO:0007669"/>
    <property type="project" value="UniProtKB-KW"/>
</dbReference>
<dbReference type="Pfam" id="PF13561">
    <property type="entry name" value="adh_short_C2"/>
    <property type="match status" value="1"/>
</dbReference>
<dbReference type="InterPro" id="IPR057326">
    <property type="entry name" value="KR_dom"/>
</dbReference>
<dbReference type="PRINTS" id="PR00081">
    <property type="entry name" value="GDHRDH"/>
</dbReference>
<dbReference type="NCBIfam" id="NF005893">
    <property type="entry name" value="PRK07856.1"/>
    <property type="match status" value="1"/>
</dbReference>
<accession>A0A5J6QGM4</accession>
<gene>
    <name evidence="4" type="ORF">FXN65_06410</name>
</gene>
<sequence length="257" mass="26565">MGDALDFSGKVVLVTGGGKGVGRGISLRFLQQGAEVVICGRNAPDQLPSHAGREAHFLPCDVRDIEQIQRLVDAIVERFGRLDVLVNNAGGAPHAEAATASPRFSESIIRLNLLAPLNLCQLANRVMQEQPGGGAIVNICSVSATRPSPGTAAYGAAKAGLLNLTRSLAVEWAPKVRVNAVTAGLILTEQAELHYGDAEGVARVAAGIPLQRMASPEDIGDACLYLASPLASYVSGADICVHGGGEKPAFLDAAGVN</sequence>
<protein>
    <submittedName>
        <fullName evidence="4">SDR family oxidoreductase</fullName>
    </submittedName>
</protein>
<dbReference type="InterPro" id="IPR036291">
    <property type="entry name" value="NAD(P)-bd_dom_sf"/>
</dbReference>
<evidence type="ECO:0000259" key="3">
    <source>
        <dbReference type="SMART" id="SM00822"/>
    </source>
</evidence>
<dbReference type="InterPro" id="IPR020904">
    <property type="entry name" value="Sc_DH/Rdtase_CS"/>
</dbReference>
<dbReference type="EMBL" id="CP043311">
    <property type="protein sequence ID" value="QEY61704.1"/>
    <property type="molecule type" value="Genomic_DNA"/>
</dbReference>
<reference evidence="4 5" key="1">
    <citation type="submission" date="2019-08" db="EMBL/GenBank/DDBJ databases">
        <title>Whole-genome Sequencing of e-waste polymer degrading bacterium Pseudomonas sp. strain PE08.</title>
        <authorList>
            <person name="Kirdat K."/>
            <person name="Debbarma P."/>
            <person name="Narawade N."/>
            <person name="Suyal D."/>
            <person name="Thorat V."/>
            <person name="Shouche Y."/>
            <person name="Goel R."/>
            <person name="Yadav A."/>
        </authorList>
    </citation>
    <scope>NUCLEOTIDE SEQUENCE [LARGE SCALE GENOMIC DNA]</scope>
    <source>
        <strain evidence="4 5">PE08</strain>
    </source>
</reference>
<comment type="similarity">
    <text evidence="1">Belongs to the short-chain dehydrogenases/reductases (SDR) family.</text>
</comment>
<proteinExistence type="inferred from homology"/>
<dbReference type="Proteomes" id="UP000327179">
    <property type="component" value="Chromosome"/>
</dbReference>
<dbReference type="Gene3D" id="3.40.50.720">
    <property type="entry name" value="NAD(P)-binding Rossmann-like Domain"/>
    <property type="match status" value="1"/>
</dbReference>
<feature type="domain" description="Ketoreductase" evidence="3">
    <location>
        <begin position="10"/>
        <end position="189"/>
    </location>
</feature>
<dbReference type="PROSITE" id="PS00061">
    <property type="entry name" value="ADH_SHORT"/>
    <property type="match status" value="1"/>
</dbReference>
<dbReference type="FunFam" id="3.40.50.720:FF:000084">
    <property type="entry name" value="Short-chain dehydrogenase reductase"/>
    <property type="match status" value="1"/>
</dbReference>
<evidence type="ECO:0000256" key="1">
    <source>
        <dbReference type="ARBA" id="ARBA00006484"/>
    </source>
</evidence>
<dbReference type="RefSeq" id="WP_151132250.1">
    <property type="nucleotide sequence ID" value="NZ_CP043311.1"/>
</dbReference>
<dbReference type="CDD" id="cd05233">
    <property type="entry name" value="SDR_c"/>
    <property type="match status" value="1"/>
</dbReference>